<evidence type="ECO:0000256" key="3">
    <source>
        <dbReference type="ARBA" id="ARBA00016748"/>
    </source>
</evidence>
<evidence type="ECO:0000256" key="5">
    <source>
        <dbReference type="HAMAP-Rule" id="MF_02106"/>
    </source>
</evidence>
<protein>
    <recommendedName>
        <fullName evidence="3 5">Prokaryotic ubiquitin-like protein Pup</fullName>
    </recommendedName>
    <alternativeName>
        <fullName evidence="4 5">Bacterial ubiquitin-like modifier</fullName>
    </alternativeName>
</protein>
<keyword evidence="5" id="KW-1017">Isopeptide bond</keyword>
<feature type="region of interest" description="Disordered" evidence="6">
    <location>
        <begin position="1"/>
        <end position="39"/>
    </location>
</feature>
<keyword evidence="5" id="KW-0833">Ubl conjugation pathway</keyword>
<evidence type="ECO:0000313" key="7">
    <source>
        <dbReference type="EMBL" id="GAA3056391.1"/>
    </source>
</evidence>
<evidence type="ECO:0000256" key="4">
    <source>
        <dbReference type="ARBA" id="ARBA00032321"/>
    </source>
</evidence>
<comment type="pathway">
    <text evidence="1 5">Protein degradation; proteasomal Pup-dependent pathway.</text>
</comment>
<evidence type="ECO:0000256" key="6">
    <source>
        <dbReference type="SAM" id="MobiDB-lite"/>
    </source>
</evidence>
<feature type="modified residue" description="Deamidated glutamine" evidence="5">
    <location>
        <position position="70"/>
    </location>
</feature>
<dbReference type="NCBIfam" id="TIGR03687">
    <property type="entry name" value="pupylate_cterm"/>
    <property type="match status" value="1"/>
</dbReference>
<proteinExistence type="inferred from homology"/>
<comment type="caution">
    <text evidence="7">The sequence shown here is derived from an EMBL/GenBank/DDBJ whole genome shotgun (WGS) entry which is preliminary data.</text>
</comment>
<evidence type="ECO:0000313" key="8">
    <source>
        <dbReference type="Proteomes" id="UP001500236"/>
    </source>
</evidence>
<comment type="similarity">
    <text evidence="2 5">Belongs to the prokaryotic ubiquitin-like protein family.</text>
</comment>
<comment type="subunit">
    <text evidence="5">Strongly interacts with the proteasome-associated ATPase ARC through a hydrophobic interface; the interacting region of Pup lies in its C-terminal half. There is one Pup binding site per ARC hexamer ring.</text>
</comment>
<comment type="domain">
    <text evidence="5">The N-terminal unstructured half of Pup provides a signal required to initiate unfolding and degradation by the proteasome but is not needed for pupylation, while the C-terminal helical half of Pup interacts with ARC to target proteins to the proteasome.</text>
</comment>
<organism evidence="7 8">
    <name type="scientific">Nesterenkonia aethiopica</name>
    <dbReference type="NCBI Taxonomy" id="269144"/>
    <lineage>
        <taxon>Bacteria</taxon>
        <taxon>Bacillati</taxon>
        <taxon>Actinomycetota</taxon>
        <taxon>Actinomycetes</taxon>
        <taxon>Micrococcales</taxon>
        <taxon>Micrococcaceae</taxon>
        <taxon>Nesterenkonia</taxon>
    </lineage>
</organism>
<name>A0ABP6LVE7_9MICC</name>
<gene>
    <name evidence="5" type="primary">pup</name>
    <name evidence="7" type="ORF">GCM10010529_07850</name>
</gene>
<dbReference type="RefSeq" id="WP_344685516.1">
    <property type="nucleotide sequence ID" value="NZ_BAAAVT010000004.1"/>
</dbReference>
<accession>A0ABP6LVE7</accession>
<sequence>MATQPQRRPGQTEQDTPGALGDGGAPAPAGGNAQSQARAEELDSLLDEIDSVLESNAEEFVKGFVQKGGQ</sequence>
<feature type="compositionally biased region" description="Polar residues" evidence="6">
    <location>
        <begin position="1"/>
        <end position="15"/>
    </location>
</feature>
<dbReference type="Pfam" id="PF05639">
    <property type="entry name" value="Pup"/>
    <property type="match status" value="1"/>
</dbReference>
<evidence type="ECO:0000256" key="2">
    <source>
        <dbReference type="ARBA" id="ARBA00010616"/>
    </source>
</evidence>
<feature type="region of interest" description="ARC ATPase binding" evidence="5">
    <location>
        <begin position="27"/>
        <end position="64"/>
    </location>
</feature>
<dbReference type="EMBL" id="BAAAVT010000004">
    <property type="protein sequence ID" value="GAA3056391.1"/>
    <property type="molecule type" value="Genomic_DNA"/>
</dbReference>
<comment type="PTM">
    <text evidence="5">Is modified by deamidation of its C-terminal glutamine to glutamate by the deamidase Dop, a prerequisite to the subsequent pupylation process.</text>
</comment>
<dbReference type="Proteomes" id="UP001500236">
    <property type="component" value="Unassembled WGS sequence"/>
</dbReference>
<keyword evidence="8" id="KW-1185">Reference proteome</keyword>
<feature type="cross-link" description="Isoglutamyl lysine isopeptide (Gln-Lys) (interchain with K-? in acceptor proteins)" evidence="5">
    <location>
        <position position="70"/>
    </location>
</feature>
<evidence type="ECO:0000256" key="1">
    <source>
        <dbReference type="ARBA" id="ARBA00004707"/>
    </source>
</evidence>
<dbReference type="HAMAP" id="MF_02106">
    <property type="entry name" value="Pup"/>
    <property type="match status" value="1"/>
</dbReference>
<dbReference type="InterPro" id="IPR008515">
    <property type="entry name" value="Ubiquitin-like_Pup"/>
</dbReference>
<comment type="function">
    <text evidence="5">Protein modifier that is covalently attached to lysine residues of substrate proteins, thereby targeting them for proteasomal degradation. The tagging system is termed pupylation.</text>
</comment>
<reference evidence="8" key="1">
    <citation type="journal article" date="2019" name="Int. J. Syst. Evol. Microbiol.">
        <title>The Global Catalogue of Microorganisms (GCM) 10K type strain sequencing project: providing services to taxonomists for standard genome sequencing and annotation.</title>
        <authorList>
            <consortium name="The Broad Institute Genomics Platform"/>
            <consortium name="The Broad Institute Genome Sequencing Center for Infectious Disease"/>
            <person name="Wu L."/>
            <person name="Ma J."/>
        </authorList>
    </citation>
    <scope>NUCLEOTIDE SEQUENCE [LARGE SCALE GENOMIC DNA]</scope>
    <source>
        <strain evidence="8">JCM 14309</strain>
    </source>
</reference>